<keyword evidence="2" id="KW-1133">Transmembrane helix</keyword>
<dbReference type="EMBL" id="MCFL01000036">
    <property type="protein sequence ID" value="ORZ33369.1"/>
    <property type="molecule type" value="Genomic_DNA"/>
</dbReference>
<feature type="region of interest" description="Disordered" evidence="1">
    <location>
        <begin position="1"/>
        <end position="23"/>
    </location>
</feature>
<evidence type="ECO:0000256" key="2">
    <source>
        <dbReference type="SAM" id="Phobius"/>
    </source>
</evidence>
<evidence type="ECO:0000256" key="1">
    <source>
        <dbReference type="SAM" id="MobiDB-lite"/>
    </source>
</evidence>
<comment type="caution">
    <text evidence="3">The sequence shown here is derived from an EMBL/GenBank/DDBJ whole genome shotgun (WGS) entry which is preliminary data.</text>
</comment>
<proteinExistence type="predicted"/>
<feature type="transmembrane region" description="Helical" evidence="2">
    <location>
        <begin position="54"/>
        <end position="71"/>
    </location>
</feature>
<keyword evidence="4" id="KW-1185">Reference proteome</keyword>
<protein>
    <submittedName>
        <fullName evidence="3">Uncharacterized protein</fullName>
    </submittedName>
</protein>
<organism evidence="3 4">
    <name type="scientific">Catenaria anguillulae PL171</name>
    <dbReference type="NCBI Taxonomy" id="765915"/>
    <lineage>
        <taxon>Eukaryota</taxon>
        <taxon>Fungi</taxon>
        <taxon>Fungi incertae sedis</taxon>
        <taxon>Blastocladiomycota</taxon>
        <taxon>Blastocladiomycetes</taxon>
        <taxon>Blastocladiales</taxon>
        <taxon>Catenariaceae</taxon>
        <taxon>Catenaria</taxon>
    </lineage>
</organism>
<reference evidence="3 4" key="1">
    <citation type="submission" date="2016-07" db="EMBL/GenBank/DDBJ databases">
        <title>Pervasive Adenine N6-methylation of Active Genes in Fungi.</title>
        <authorList>
            <consortium name="DOE Joint Genome Institute"/>
            <person name="Mondo S.J."/>
            <person name="Dannebaum R.O."/>
            <person name="Kuo R.C."/>
            <person name="Labutti K."/>
            <person name="Haridas S."/>
            <person name="Kuo A."/>
            <person name="Salamov A."/>
            <person name="Ahrendt S.R."/>
            <person name="Lipzen A."/>
            <person name="Sullivan W."/>
            <person name="Andreopoulos W.B."/>
            <person name="Clum A."/>
            <person name="Lindquist E."/>
            <person name="Daum C."/>
            <person name="Ramamoorthy G.K."/>
            <person name="Gryganskyi A."/>
            <person name="Culley D."/>
            <person name="Magnuson J.K."/>
            <person name="James T.Y."/>
            <person name="O'Malley M.A."/>
            <person name="Stajich J.E."/>
            <person name="Spatafora J.W."/>
            <person name="Visel A."/>
            <person name="Grigoriev I.V."/>
        </authorList>
    </citation>
    <scope>NUCLEOTIDE SEQUENCE [LARGE SCALE GENOMIC DNA]</scope>
    <source>
        <strain evidence="3 4">PL171</strain>
    </source>
</reference>
<dbReference type="Proteomes" id="UP000193411">
    <property type="component" value="Unassembled WGS sequence"/>
</dbReference>
<gene>
    <name evidence="3" type="ORF">BCR44DRAFT_53810</name>
</gene>
<evidence type="ECO:0000313" key="4">
    <source>
        <dbReference type="Proteomes" id="UP000193411"/>
    </source>
</evidence>
<accession>A0A1Y2HFQ3</accession>
<name>A0A1Y2HFQ3_9FUNG</name>
<sequence length="167" mass="19126">MNQMDRPAMGKPDQTKLKSDTVAPPRRPTALFTCSLLGIFTFTTVYHTYWGMPFLRDIHLSLVILSIYALAQRYTPQLCHHWRACGRAYMRGLVTALILWAFLLVVSMGAAVRMSEEDLKGRQEVVGELVGWFAVVLSWMFWSADQDLEQLFRELDAEREAAIARVE</sequence>
<feature type="transmembrane region" description="Helical" evidence="2">
    <location>
        <begin position="125"/>
        <end position="144"/>
    </location>
</feature>
<dbReference type="AlphaFoldDB" id="A0A1Y2HFQ3"/>
<keyword evidence="2" id="KW-0472">Membrane</keyword>
<keyword evidence="2" id="KW-0812">Transmembrane</keyword>
<feature type="transmembrane region" description="Helical" evidence="2">
    <location>
        <begin position="29"/>
        <end position="48"/>
    </location>
</feature>
<feature type="transmembrane region" description="Helical" evidence="2">
    <location>
        <begin position="92"/>
        <end position="113"/>
    </location>
</feature>
<evidence type="ECO:0000313" key="3">
    <source>
        <dbReference type="EMBL" id="ORZ33369.1"/>
    </source>
</evidence>